<dbReference type="PANTHER" id="PTHR42643:SF41">
    <property type="entry name" value="IONOTROPIC RECEPTOR 20A-RELATED"/>
    <property type="match status" value="1"/>
</dbReference>
<evidence type="ECO:0000256" key="5">
    <source>
        <dbReference type="ARBA" id="ARBA00023136"/>
    </source>
</evidence>
<proteinExistence type="predicted"/>
<dbReference type="PANTHER" id="PTHR42643">
    <property type="entry name" value="IONOTROPIC RECEPTOR 20A-RELATED"/>
    <property type="match status" value="1"/>
</dbReference>
<feature type="transmembrane region" description="Helical" evidence="8">
    <location>
        <begin position="252"/>
        <end position="272"/>
    </location>
</feature>
<comment type="subcellular location">
    <subcellularLocation>
        <location evidence="1">Cell membrane</location>
        <topology evidence="1">Multi-pass membrane protein</topology>
    </subcellularLocation>
</comment>
<dbReference type="EMBL" id="CAJPEV010004270">
    <property type="protein sequence ID" value="CAG0901489.1"/>
    <property type="molecule type" value="Genomic_DNA"/>
</dbReference>
<evidence type="ECO:0000256" key="4">
    <source>
        <dbReference type="ARBA" id="ARBA00022989"/>
    </source>
</evidence>
<keyword evidence="10" id="KW-1185">Reference proteome</keyword>
<keyword evidence="4 8" id="KW-1133">Transmembrane helix</keyword>
<dbReference type="AlphaFoldDB" id="A0A7R9FRK8"/>
<keyword evidence="3 8" id="KW-0812">Transmembrane</keyword>
<sequence length="287" mass="32453">MVVWIALGVAIVVAIVANRFILSRARKFGAMSLSTLEVIAVLLSRQIPKSFDVYSLSTKFFITIVSFFALIISTNYTSEQLSQFSVIKKMRPISNFEELVDSKLPVLKNELLDILLRGEAGERFQRLKIWNLKEYPTVEQALVYVAKGDAAYFDAGTAVKYTQFLKFTDSLGQSPVFVPEECIQGFNVGFVIPRHAYFKDLLKRAISGLGEGALIPHWWKELLEEERKAKLEEIALTQEEAKPPRQLTLIQLAWAFMPLLGGYAISFFVFIIETQIGKRKSTLVVSM</sequence>
<evidence type="ECO:0000256" key="8">
    <source>
        <dbReference type="SAM" id="Phobius"/>
    </source>
</evidence>
<evidence type="ECO:0000256" key="6">
    <source>
        <dbReference type="ARBA" id="ARBA00023170"/>
    </source>
</evidence>
<protein>
    <submittedName>
        <fullName evidence="9">Uncharacterized protein</fullName>
    </submittedName>
</protein>
<accession>A0A7R9FRK8</accession>
<evidence type="ECO:0000256" key="3">
    <source>
        <dbReference type="ARBA" id="ARBA00022692"/>
    </source>
</evidence>
<keyword evidence="7" id="KW-0325">Glycoprotein</keyword>
<evidence type="ECO:0000256" key="2">
    <source>
        <dbReference type="ARBA" id="ARBA00022475"/>
    </source>
</evidence>
<evidence type="ECO:0000256" key="7">
    <source>
        <dbReference type="ARBA" id="ARBA00023180"/>
    </source>
</evidence>
<dbReference type="EMBL" id="LR903787">
    <property type="protein sequence ID" value="CAD7252277.1"/>
    <property type="molecule type" value="Genomic_DNA"/>
</dbReference>
<keyword evidence="6" id="KW-0675">Receptor</keyword>
<dbReference type="Proteomes" id="UP000677054">
    <property type="component" value="Unassembled WGS sequence"/>
</dbReference>
<evidence type="ECO:0000313" key="9">
    <source>
        <dbReference type="EMBL" id="CAD7252277.1"/>
    </source>
</evidence>
<name>A0A7R9FRK8_9CRUS</name>
<organism evidence="9">
    <name type="scientific">Darwinula stevensoni</name>
    <dbReference type="NCBI Taxonomy" id="69355"/>
    <lineage>
        <taxon>Eukaryota</taxon>
        <taxon>Metazoa</taxon>
        <taxon>Ecdysozoa</taxon>
        <taxon>Arthropoda</taxon>
        <taxon>Crustacea</taxon>
        <taxon>Oligostraca</taxon>
        <taxon>Ostracoda</taxon>
        <taxon>Podocopa</taxon>
        <taxon>Podocopida</taxon>
        <taxon>Darwinulocopina</taxon>
        <taxon>Darwinuloidea</taxon>
        <taxon>Darwinulidae</taxon>
        <taxon>Darwinula</taxon>
    </lineage>
</organism>
<evidence type="ECO:0000313" key="10">
    <source>
        <dbReference type="Proteomes" id="UP000677054"/>
    </source>
</evidence>
<dbReference type="GO" id="GO:0005886">
    <property type="term" value="C:plasma membrane"/>
    <property type="evidence" value="ECO:0007669"/>
    <property type="project" value="UniProtKB-SubCell"/>
</dbReference>
<evidence type="ECO:0000256" key="1">
    <source>
        <dbReference type="ARBA" id="ARBA00004651"/>
    </source>
</evidence>
<dbReference type="OrthoDB" id="8010639at2759"/>
<gene>
    <name evidence="9" type="ORF">DSTB1V02_LOCUS12035</name>
</gene>
<keyword evidence="5 8" id="KW-0472">Membrane</keyword>
<feature type="transmembrane region" description="Helical" evidence="8">
    <location>
        <begin position="56"/>
        <end position="76"/>
    </location>
</feature>
<reference evidence="9" key="1">
    <citation type="submission" date="2020-11" db="EMBL/GenBank/DDBJ databases">
        <authorList>
            <person name="Tran Van P."/>
        </authorList>
    </citation>
    <scope>NUCLEOTIDE SEQUENCE</scope>
</reference>
<dbReference type="InterPro" id="IPR052192">
    <property type="entry name" value="Insect_Ionotropic_Sensory_Rcpt"/>
</dbReference>
<keyword evidence="2" id="KW-1003">Cell membrane</keyword>